<accession>A0A0G4JV29</accession>
<evidence type="ECO:0000313" key="2">
    <source>
        <dbReference type="Proteomes" id="UP000044377"/>
    </source>
</evidence>
<evidence type="ECO:0000313" key="1">
    <source>
        <dbReference type="EMBL" id="CPR16651.1"/>
    </source>
</evidence>
<sequence length="38" mass="4396">MKQVLAPDLVSQRMTYDMSLPYFPFFISDAIGRESGQR</sequence>
<dbReference type="Proteomes" id="UP000044377">
    <property type="component" value="Unassembled WGS sequence"/>
</dbReference>
<proteinExistence type="predicted"/>
<dbReference type="EMBL" id="CGIG01000001">
    <property type="protein sequence ID" value="CPR16651.1"/>
    <property type="molecule type" value="Genomic_DNA"/>
</dbReference>
<dbReference type="AlphaFoldDB" id="A0A0G4JV29"/>
<organism evidence="1 2">
    <name type="scientific">Brenneria goodwinii</name>
    <dbReference type="NCBI Taxonomy" id="1109412"/>
    <lineage>
        <taxon>Bacteria</taxon>
        <taxon>Pseudomonadati</taxon>
        <taxon>Pseudomonadota</taxon>
        <taxon>Gammaproteobacteria</taxon>
        <taxon>Enterobacterales</taxon>
        <taxon>Pectobacteriaceae</taxon>
        <taxon>Brenneria</taxon>
    </lineage>
</organism>
<gene>
    <name evidence="1" type="ORF">BN1221_02197c</name>
</gene>
<reference evidence="2" key="1">
    <citation type="submission" date="2015-01" db="EMBL/GenBank/DDBJ databases">
        <authorList>
            <person name="Paterson Steve"/>
        </authorList>
    </citation>
    <scope>NUCLEOTIDE SEQUENCE [LARGE SCALE GENOMIC DNA]</scope>
    <source>
        <strain evidence="2">OBR1</strain>
    </source>
</reference>
<protein>
    <submittedName>
        <fullName evidence="1">Uncharacterized protein</fullName>
    </submittedName>
</protein>
<name>A0A0G4JV29_9GAMM</name>
<keyword evidence="2" id="KW-1185">Reference proteome</keyword>